<reference evidence="2" key="1">
    <citation type="submission" date="2020-12" db="EMBL/GenBank/DDBJ databases">
        <title>Vagococcus allomyrinae sp. nov. and Enterococcus lavae sp. nov., isolated from the larvae of Allomyrina dichotoma.</title>
        <authorList>
            <person name="Lee S.D."/>
        </authorList>
    </citation>
    <scope>NUCLEOTIDE SEQUENCE</scope>
    <source>
        <strain evidence="2">BWB3-3</strain>
    </source>
</reference>
<dbReference type="Proteomes" id="UP000674938">
    <property type="component" value="Unassembled WGS sequence"/>
</dbReference>
<sequence>MKAVIPFLTFPTEAKDVMAYYVDIFPDTTVISSTNYPDQPELLMNGHLKLNGLDVYFLDMGSGNEVPIEWGISLYIEMDSEAEFYEVFNPIAKEGTVVMGPMPIGDFKLATWVTDKFGVTWQFTCK</sequence>
<name>A0A940SW61_9ENTE</name>
<dbReference type="SUPFAM" id="SSF54593">
    <property type="entry name" value="Glyoxalase/Bleomycin resistance protein/Dihydroxybiphenyl dioxygenase"/>
    <property type="match status" value="1"/>
</dbReference>
<evidence type="ECO:0000313" key="3">
    <source>
        <dbReference type="Proteomes" id="UP000674938"/>
    </source>
</evidence>
<evidence type="ECO:0000259" key="1">
    <source>
        <dbReference type="Pfam" id="PF06983"/>
    </source>
</evidence>
<evidence type="ECO:0000313" key="2">
    <source>
        <dbReference type="EMBL" id="MBP1041741.1"/>
    </source>
</evidence>
<dbReference type="InterPro" id="IPR009725">
    <property type="entry name" value="3_dmu_93_MTrfase"/>
</dbReference>
<dbReference type="InterPro" id="IPR028973">
    <property type="entry name" value="PhnB-like"/>
</dbReference>
<proteinExistence type="predicted"/>
<protein>
    <submittedName>
        <fullName evidence="2">VOC family protein</fullName>
    </submittedName>
</protein>
<accession>A0A940SW61</accession>
<gene>
    <name evidence="2" type="ORF">I6N95_12050</name>
</gene>
<feature type="domain" description="PhnB-like" evidence="1">
    <location>
        <begin position="3"/>
        <end position="123"/>
    </location>
</feature>
<dbReference type="AlphaFoldDB" id="A0A940SW61"/>
<dbReference type="PIRSF" id="PIRSF021700">
    <property type="entry name" value="3_dmu_93_MTrfase"/>
    <property type="match status" value="1"/>
</dbReference>
<dbReference type="InterPro" id="IPR029068">
    <property type="entry name" value="Glyas_Bleomycin-R_OHBP_Dase"/>
</dbReference>
<dbReference type="Gene3D" id="3.10.180.10">
    <property type="entry name" value="2,3-Dihydroxybiphenyl 1,2-Dioxygenase, domain 1"/>
    <property type="match status" value="1"/>
</dbReference>
<dbReference type="RefSeq" id="WP_209528158.1">
    <property type="nucleotide sequence ID" value="NZ_JAEEGA010000007.1"/>
</dbReference>
<comment type="caution">
    <text evidence="2">The sequence shown here is derived from an EMBL/GenBank/DDBJ whole genome shotgun (WGS) entry which is preliminary data.</text>
</comment>
<organism evidence="2 3">
    <name type="scientific">Vagococcus allomyrinae</name>
    <dbReference type="NCBI Taxonomy" id="2794353"/>
    <lineage>
        <taxon>Bacteria</taxon>
        <taxon>Bacillati</taxon>
        <taxon>Bacillota</taxon>
        <taxon>Bacilli</taxon>
        <taxon>Lactobacillales</taxon>
        <taxon>Enterococcaceae</taxon>
        <taxon>Vagococcus</taxon>
    </lineage>
</organism>
<dbReference type="EMBL" id="JAEEGA010000007">
    <property type="protein sequence ID" value="MBP1041741.1"/>
    <property type="molecule type" value="Genomic_DNA"/>
</dbReference>
<dbReference type="Pfam" id="PF06983">
    <property type="entry name" value="3-dmu-9_3-mt"/>
    <property type="match status" value="1"/>
</dbReference>
<keyword evidence="3" id="KW-1185">Reference proteome</keyword>
<dbReference type="PANTHER" id="PTHR33990">
    <property type="entry name" value="PROTEIN YJDN-RELATED"/>
    <property type="match status" value="1"/>
</dbReference>